<dbReference type="AlphaFoldDB" id="A0A8J7W2I1"/>
<feature type="signal peptide" evidence="4">
    <location>
        <begin position="1"/>
        <end position="24"/>
    </location>
</feature>
<reference evidence="6" key="2">
    <citation type="submission" date="2021-04" db="EMBL/GenBank/DDBJ databases">
        <authorList>
            <person name="Liu J."/>
        </authorList>
    </citation>
    <scope>NUCLEOTIDE SEQUENCE</scope>
    <source>
        <strain evidence="6">BAD-6</strain>
    </source>
</reference>
<feature type="compositionally biased region" description="Low complexity" evidence="2">
    <location>
        <begin position="271"/>
        <end position="283"/>
    </location>
</feature>
<reference evidence="6" key="1">
    <citation type="submission" date="2021-04" db="EMBL/GenBank/DDBJ databases">
        <title>Sinoanaerobacter chloroacetimidivorans sp. nov., an obligate anaerobic bacterium isolated from anaerobic sludge.</title>
        <authorList>
            <person name="Bao Y."/>
        </authorList>
    </citation>
    <scope>NUCLEOTIDE SEQUENCE</scope>
    <source>
        <strain evidence="6">BAD-6</strain>
    </source>
</reference>
<dbReference type="Proteomes" id="UP000675664">
    <property type="component" value="Unassembled WGS sequence"/>
</dbReference>
<comment type="caution">
    <text evidence="6">The sequence shown here is derived from an EMBL/GenBank/DDBJ whole genome shotgun (WGS) entry which is preliminary data.</text>
</comment>
<feature type="transmembrane region" description="Helical" evidence="3">
    <location>
        <begin position="141"/>
        <end position="160"/>
    </location>
</feature>
<keyword evidence="3" id="KW-1133">Transmembrane helix</keyword>
<name>A0A8J7W2I1_9FIRM</name>
<evidence type="ECO:0000256" key="1">
    <source>
        <dbReference type="ARBA" id="ARBA00022729"/>
    </source>
</evidence>
<organism evidence="6 7">
    <name type="scientific">Sinanaerobacter chloroacetimidivorans</name>
    <dbReference type="NCBI Taxonomy" id="2818044"/>
    <lineage>
        <taxon>Bacteria</taxon>
        <taxon>Bacillati</taxon>
        <taxon>Bacillota</taxon>
        <taxon>Clostridia</taxon>
        <taxon>Peptostreptococcales</taxon>
        <taxon>Anaerovoracaceae</taxon>
        <taxon>Sinanaerobacter</taxon>
    </lineage>
</organism>
<evidence type="ECO:0000256" key="2">
    <source>
        <dbReference type="SAM" id="MobiDB-lite"/>
    </source>
</evidence>
<evidence type="ECO:0000259" key="5">
    <source>
        <dbReference type="Pfam" id="PF13205"/>
    </source>
</evidence>
<feature type="compositionally biased region" description="Basic and acidic residues" evidence="2">
    <location>
        <begin position="253"/>
        <end position="270"/>
    </location>
</feature>
<gene>
    <name evidence="6" type="ORF">KCX82_15215</name>
</gene>
<keyword evidence="3" id="KW-0472">Membrane</keyword>
<feature type="chain" id="PRO_5035155454" description="SbsA Ig-like domain-containing protein" evidence="4">
    <location>
        <begin position="25"/>
        <end position="291"/>
    </location>
</feature>
<dbReference type="RefSeq" id="WP_227019372.1">
    <property type="nucleotide sequence ID" value="NZ_JAGSND010000011.1"/>
</dbReference>
<evidence type="ECO:0000313" key="6">
    <source>
        <dbReference type="EMBL" id="MBR0599239.1"/>
    </source>
</evidence>
<sequence>MKKLGMMLSLSILLVLLSFSPAFASGLELVDSYPKDGGGGFQPENVMVKLYFNEDVSAKEVQDINKDCFVFTDEEGKEIPLKVLYSSKNLDEIWVLVNQTLKPDSAYKLRISGNLQIPNGDTLGQDETVEFRTRNTSMDTTVNMGLMLLMVVGMLIFSSLSMKRNLKKQEAEKEDIKVNPYKVAKETGKSVEDIVAKTEKEKEKARANAAKKNKGKANASAKESAAQTKSLKDNKSVKGPKRISEAGSTYLTGRKEAAEKAAAKAAERAKATTTNPKNATGKSKNSKSKKK</sequence>
<feature type="compositionally biased region" description="Low complexity" evidence="2">
    <location>
        <begin position="216"/>
        <end position="226"/>
    </location>
</feature>
<evidence type="ECO:0000313" key="7">
    <source>
        <dbReference type="Proteomes" id="UP000675664"/>
    </source>
</evidence>
<protein>
    <recommendedName>
        <fullName evidence="5">SbsA Ig-like domain-containing protein</fullName>
    </recommendedName>
</protein>
<keyword evidence="7" id="KW-1185">Reference proteome</keyword>
<keyword evidence="1 4" id="KW-0732">Signal</keyword>
<evidence type="ECO:0000256" key="3">
    <source>
        <dbReference type="SAM" id="Phobius"/>
    </source>
</evidence>
<feature type="domain" description="SbsA Ig-like" evidence="5">
    <location>
        <begin position="27"/>
        <end position="133"/>
    </location>
</feature>
<keyword evidence="3" id="KW-0812">Transmembrane</keyword>
<evidence type="ECO:0000256" key="4">
    <source>
        <dbReference type="SAM" id="SignalP"/>
    </source>
</evidence>
<accession>A0A8J7W2I1</accession>
<dbReference type="InterPro" id="IPR032812">
    <property type="entry name" value="SbsA_Ig"/>
</dbReference>
<dbReference type="EMBL" id="JAGSND010000011">
    <property type="protein sequence ID" value="MBR0599239.1"/>
    <property type="molecule type" value="Genomic_DNA"/>
</dbReference>
<dbReference type="Pfam" id="PF13205">
    <property type="entry name" value="Big_5"/>
    <property type="match status" value="1"/>
</dbReference>
<proteinExistence type="predicted"/>
<feature type="region of interest" description="Disordered" evidence="2">
    <location>
        <begin position="199"/>
        <end position="291"/>
    </location>
</feature>